<evidence type="ECO:0000313" key="6">
    <source>
        <dbReference type="EMBL" id="KAG0256003.1"/>
    </source>
</evidence>
<evidence type="ECO:0000259" key="5">
    <source>
        <dbReference type="Pfam" id="PF01494"/>
    </source>
</evidence>
<keyword evidence="4" id="KW-0560">Oxidoreductase</keyword>
<dbReference type="InterPro" id="IPR002938">
    <property type="entry name" value="FAD-bd"/>
</dbReference>
<evidence type="ECO:0000256" key="2">
    <source>
        <dbReference type="ARBA" id="ARBA00022630"/>
    </source>
</evidence>
<dbReference type="InterPro" id="IPR050562">
    <property type="entry name" value="FAD_mOase_fung"/>
</dbReference>
<feature type="domain" description="FAD-binding" evidence="5">
    <location>
        <begin position="6"/>
        <end position="169"/>
    </location>
</feature>
<accession>A0A9P6PXB0</accession>
<dbReference type="PANTHER" id="PTHR47356">
    <property type="entry name" value="FAD-DEPENDENT MONOOXYGENASE ASQG-RELATED"/>
    <property type="match status" value="1"/>
</dbReference>
<dbReference type="GO" id="GO:0071949">
    <property type="term" value="F:FAD binding"/>
    <property type="evidence" value="ECO:0007669"/>
    <property type="project" value="InterPro"/>
</dbReference>
<comment type="similarity">
    <text evidence="1">Belongs to the paxM FAD-dependent monooxygenase family.</text>
</comment>
<gene>
    <name evidence="6" type="ORF">BG011_004812</name>
</gene>
<protein>
    <recommendedName>
        <fullName evidence="5">FAD-binding domain-containing protein</fullName>
    </recommendedName>
</protein>
<evidence type="ECO:0000256" key="1">
    <source>
        <dbReference type="ARBA" id="ARBA00007992"/>
    </source>
</evidence>
<dbReference type="SUPFAM" id="SSF51905">
    <property type="entry name" value="FAD/NAD(P)-binding domain"/>
    <property type="match status" value="1"/>
</dbReference>
<proteinExistence type="inferred from homology"/>
<dbReference type="EMBL" id="JAAAJA010000321">
    <property type="protein sequence ID" value="KAG0256003.1"/>
    <property type="molecule type" value="Genomic_DNA"/>
</dbReference>
<reference evidence="6" key="1">
    <citation type="journal article" date="2020" name="Fungal Divers.">
        <title>Resolving the Mortierellaceae phylogeny through synthesis of multi-gene phylogenetics and phylogenomics.</title>
        <authorList>
            <person name="Vandepol N."/>
            <person name="Liber J."/>
            <person name="Desiro A."/>
            <person name="Na H."/>
            <person name="Kennedy M."/>
            <person name="Barry K."/>
            <person name="Grigoriev I.V."/>
            <person name="Miller A.N."/>
            <person name="O'Donnell K."/>
            <person name="Stajich J.E."/>
            <person name="Bonito G."/>
        </authorList>
    </citation>
    <scope>NUCLEOTIDE SEQUENCE</scope>
    <source>
        <strain evidence="6">KOD948</strain>
    </source>
</reference>
<dbReference type="AlphaFoldDB" id="A0A9P6PXB0"/>
<dbReference type="Gene3D" id="3.50.50.60">
    <property type="entry name" value="FAD/NAD(P)-binding domain"/>
    <property type="match status" value="1"/>
</dbReference>
<comment type="caution">
    <text evidence="6">The sequence shown here is derived from an EMBL/GenBank/DDBJ whole genome shotgun (WGS) entry which is preliminary data.</text>
</comment>
<keyword evidence="2" id="KW-0285">Flavoprotein</keyword>
<dbReference type="GO" id="GO:0004497">
    <property type="term" value="F:monooxygenase activity"/>
    <property type="evidence" value="ECO:0007669"/>
    <property type="project" value="InterPro"/>
</dbReference>
<evidence type="ECO:0000256" key="3">
    <source>
        <dbReference type="ARBA" id="ARBA00022827"/>
    </source>
</evidence>
<keyword evidence="7" id="KW-1185">Reference proteome</keyword>
<evidence type="ECO:0000313" key="7">
    <source>
        <dbReference type="Proteomes" id="UP000726737"/>
    </source>
</evidence>
<dbReference type="InterPro" id="IPR036188">
    <property type="entry name" value="FAD/NAD-bd_sf"/>
</dbReference>
<sequence>MECHPKVMIVGAGIGGLLLAILLQRAGIDYEIFERAAQVKPLGSAMVTGPNILPVFEQLGLLEQVEKISKPLKCLNIYNGSLEKLGTVEANTKERMGYHSMVFARKNFYSLLWSQVPPHKIHMGKKVLSMQETDEGVKIRCSDNTTYLGDILVGADGAYSGVRQSLYKQLSAAKLLPKQDEEELSMRYICLVGTTDSLDTEKFPQVSDDFSHFEIVLAKDSSESIACFTVPDNKICWLYTVQLSASGPNERFRNSEWGPEAAAIMCDSVRDFKAPFGLTMGELIDVTSKDTISKVMLEEKLFETWCHKRTVLLGDACHKMLPSAGQGAINAMQDATILANCINDIKTLTVESISAALKDYQEQRYQHAKHQFETSRRFAVVMGGQTWTETLIRKLVLSYVPKSLNQRRQDKTCAYRPQANFLKQATPKGVIPVLPQVPSKRYSYTANAV</sequence>
<organism evidence="6 7">
    <name type="scientific">Mortierella polycephala</name>
    <dbReference type="NCBI Taxonomy" id="41804"/>
    <lineage>
        <taxon>Eukaryota</taxon>
        <taxon>Fungi</taxon>
        <taxon>Fungi incertae sedis</taxon>
        <taxon>Mucoromycota</taxon>
        <taxon>Mortierellomycotina</taxon>
        <taxon>Mortierellomycetes</taxon>
        <taxon>Mortierellales</taxon>
        <taxon>Mortierellaceae</taxon>
        <taxon>Mortierella</taxon>
    </lineage>
</organism>
<name>A0A9P6PXB0_9FUNG</name>
<dbReference type="OrthoDB" id="655030at2759"/>
<evidence type="ECO:0000256" key="4">
    <source>
        <dbReference type="ARBA" id="ARBA00023002"/>
    </source>
</evidence>
<feature type="domain" description="FAD-binding" evidence="5">
    <location>
        <begin position="288"/>
        <end position="370"/>
    </location>
</feature>
<dbReference type="Pfam" id="PF01494">
    <property type="entry name" value="FAD_binding_3"/>
    <property type="match status" value="2"/>
</dbReference>
<dbReference type="PANTHER" id="PTHR47356:SF2">
    <property type="entry name" value="FAD-BINDING DOMAIN-CONTAINING PROTEIN-RELATED"/>
    <property type="match status" value="1"/>
</dbReference>
<dbReference type="PRINTS" id="PR00420">
    <property type="entry name" value="RNGMNOXGNASE"/>
</dbReference>
<dbReference type="Proteomes" id="UP000726737">
    <property type="component" value="Unassembled WGS sequence"/>
</dbReference>
<keyword evidence="3" id="KW-0274">FAD</keyword>